<organism evidence="2">
    <name type="scientific">Brevibacillus laterosporus</name>
    <name type="common">Bacillus laterosporus</name>
    <dbReference type="NCBI Taxonomy" id="1465"/>
    <lineage>
        <taxon>Bacteria</taxon>
        <taxon>Bacillati</taxon>
        <taxon>Bacillota</taxon>
        <taxon>Bacilli</taxon>
        <taxon>Bacillales</taxon>
        <taxon>Paenibacillaceae</taxon>
        <taxon>Brevibacillus</taxon>
    </lineage>
</organism>
<accession>A0A0F7EE67</accession>
<name>A0A0F7EE67_BRELA</name>
<sequence>MEYIKRNPDGTLGGVVETPGHHDPLRPELLAALEAITDLDRQLGILHITIEQQGKQIVQLQEEITTLKGGAE</sequence>
<feature type="region of interest" description="Disordered" evidence="1">
    <location>
        <begin position="1"/>
        <end position="20"/>
    </location>
</feature>
<protein>
    <submittedName>
        <fullName evidence="2">Uncharacterized protein</fullName>
    </submittedName>
</protein>
<dbReference type="RefSeq" id="WP_031411237.1">
    <property type="nucleotide sequence ID" value="NZ_CP011074.1"/>
</dbReference>
<evidence type="ECO:0000256" key="1">
    <source>
        <dbReference type="SAM" id="MobiDB-lite"/>
    </source>
</evidence>
<evidence type="ECO:0000313" key="2">
    <source>
        <dbReference type="EMBL" id="AKF92629.1"/>
    </source>
</evidence>
<dbReference type="AlphaFoldDB" id="A0A0F7EE67"/>
<dbReference type="EMBL" id="CP011074">
    <property type="protein sequence ID" value="AKF92629.1"/>
    <property type="molecule type" value="Genomic_DNA"/>
</dbReference>
<reference evidence="2" key="1">
    <citation type="submission" date="2015-03" db="EMBL/GenBank/DDBJ databases">
        <title>MIGS Cultured Bacterial/Archaeal sample from Brevibacillus laterosporus.</title>
        <authorList>
            <person name="Zeng D."/>
            <person name="Zhu L."/>
            <person name="Dong G."/>
            <person name="Ye W."/>
            <person name="Ren D."/>
            <person name="Wu L."/>
            <person name="Xu J."/>
            <person name="Li G."/>
            <person name="Guo L."/>
        </authorList>
    </citation>
    <scope>NUCLEOTIDE SEQUENCE</scope>
    <source>
        <strain evidence="2">B9</strain>
    </source>
</reference>
<proteinExistence type="predicted"/>
<gene>
    <name evidence="2" type="ORF">EX87_02245</name>
</gene>